<comment type="caution">
    <text evidence="1">The sequence shown here is derived from an EMBL/GenBank/DDBJ whole genome shotgun (WGS) entry which is preliminary data.</text>
</comment>
<proteinExistence type="predicted"/>
<organism evidence="1 2">
    <name type="scientific">Gottfriedia luciferensis</name>
    <dbReference type="NCBI Taxonomy" id="178774"/>
    <lineage>
        <taxon>Bacteria</taxon>
        <taxon>Bacillati</taxon>
        <taxon>Bacillota</taxon>
        <taxon>Bacilli</taxon>
        <taxon>Bacillales</taxon>
        <taxon>Bacillaceae</taxon>
        <taxon>Gottfriedia</taxon>
    </lineage>
</organism>
<evidence type="ECO:0000313" key="1">
    <source>
        <dbReference type="EMBL" id="ODG90171.1"/>
    </source>
</evidence>
<dbReference type="Proteomes" id="UP000094580">
    <property type="component" value="Unassembled WGS sequence"/>
</dbReference>
<dbReference type="RefSeq" id="WP_069035064.1">
    <property type="nucleotide sequence ID" value="NZ_MDKC01000035.1"/>
</dbReference>
<protein>
    <submittedName>
        <fullName evidence="1">Uncharacterized protein</fullName>
    </submittedName>
</protein>
<evidence type="ECO:0000313" key="2">
    <source>
        <dbReference type="Proteomes" id="UP000094580"/>
    </source>
</evidence>
<keyword evidence="2" id="KW-1185">Reference proteome</keyword>
<accession>A0ABX2ZKE6</accession>
<gene>
    <name evidence="1" type="ORF">BED47_12605</name>
</gene>
<name>A0ABX2ZKE6_9BACI</name>
<sequence>MSIEFQVGKDYENGSIKDVLHDLGFQEDGRAYTKDGKRFKYEGCDKYQSYIFSVTMNQLN</sequence>
<reference evidence="1 2" key="1">
    <citation type="submission" date="2016-07" db="EMBL/GenBank/DDBJ databases">
        <authorList>
            <person name="Townsley L."/>
            <person name="Shank E.A."/>
        </authorList>
    </citation>
    <scope>NUCLEOTIDE SEQUENCE [LARGE SCALE GENOMIC DNA]</scope>
    <source>
        <strain evidence="1 2">CH01</strain>
    </source>
</reference>
<dbReference type="EMBL" id="MDKC01000035">
    <property type="protein sequence ID" value="ODG90171.1"/>
    <property type="molecule type" value="Genomic_DNA"/>
</dbReference>